<gene>
    <name evidence="1" type="ORF">WG66_5222</name>
</gene>
<evidence type="ECO:0000313" key="2">
    <source>
        <dbReference type="Proteomes" id="UP000054988"/>
    </source>
</evidence>
<dbReference type="AlphaFoldDB" id="A0A0W0G0V9"/>
<organism evidence="1 2">
    <name type="scientific">Moniliophthora roreri</name>
    <name type="common">Frosty pod rot fungus</name>
    <name type="synonym">Monilia roreri</name>
    <dbReference type="NCBI Taxonomy" id="221103"/>
    <lineage>
        <taxon>Eukaryota</taxon>
        <taxon>Fungi</taxon>
        <taxon>Dikarya</taxon>
        <taxon>Basidiomycota</taxon>
        <taxon>Agaricomycotina</taxon>
        <taxon>Agaricomycetes</taxon>
        <taxon>Agaricomycetidae</taxon>
        <taxon>Agaricales</taxon>
        <taxon>Marasmiineae</taxon>
        <taxon>Marasmiaceae</taxon>
        <taxon>Moniliophthora</taxon>
    </lineage>
</organism>
<dbReference type="EMBL" id="LATX01001369">
    <property type="protein sequence ID" value="KTB42204.1"/>
    <property type="molecule type" value="Genomic_DNA"/>
</dbReference>
<reference evidence="1 2" key="1">
    <citation type="submission" date="2015-12" db="EMBL/GenBank/DDBJ databases">
        <title>Draft genome sequence of Moniliophthora roreri, the causal agent of frosty pod rot of cacao.</title>
        <authorList>
            <person name="Aime M.C."/>
            <person name="Diaz-Valderrama J.R."/>
            <person name="Kijpornyongpan T."/>
            <person name="Phillips-Mora W."/>
        </authorList>
    </citation>
    <scope>NUCLEOTIDE SEQUENCE [LARGE SCALE GENOMIC DNA]</scope>
    <source>
        <strain evidence="1 2">MCA 2952</strain>
    </source>
</reference>
<dbReference type="Proteomes" id="UP000054988">
    <property type="component" value="Unassembled WGS sequence"/>
</dbReference>
<sequence length="96" mass="11062">MESMPSHSGRSVMRSIVQTWKGNEFWGASINKILDKLDHSWPPKIPLYLFSGVPLSWVPYPRCFMNCLDYASSEVCVIWDVYSVLKEKQVVLDLPI</sequence>
<comment type="caution">
    <text evidence="1">The sequence shown here is derived from an EMBL/GenBank/DDBJ whole genome shotgun (WGS) entry which is preliminary data.</text>
</comment>
<evidence type="ECO:0000313" key="1">
    <source>
        <dbReference type="EMBL" id="KTB42204.1"/>
    </source>
</evidence>
<name>A0A0W0G0V9_MONRR</name>
<protein>
    <submittedName>
        <fullName evidence="1">Uncharacterized protein</fullName>
    </submittedName>
</protein>
<proteinExistence type="predicted"/>
<accession>A0A0W0G0V9</accession>